<feature type="region of interest" description="Disordered" evidence="4">
    <location>
        <begin position="426"/>
        <end position="453"/>
    </location>
</feature>
<evidence type="ECO:0000256" key="1">
    <source>
        <dbReference type="ARBA" id="ARBA00023224"/>
    </source>
</evidence>
<dbReference type="PANTHER" id="PTHR32089:SF112">
    <property type="entry name" value="LYSOZYME-LIKE PROTEIN-RELATED"/>
    <property type="match status" value="1"/>
</dbReference>
<dbReference type="SMART" id="SM00283">
    <property type="entry name" value="MA"/>
    <property type="match status" value="1"/>
</dbReference>
<organism evidence="8 9">
    <name type="scientific">Petrotoga mobilis (strain DSM 10674 / SJ95)</name>
    <dbReference type="NCBI Taxonomy" id="403833"/>
    <lineage>
        <taxon>Bacteria</taxon>
        <taxon>Thermotogati</taxon>
        <taxon>Thermotogota</taxon>
        <taxon>Thermotogae</taxon>
        <taxon>Petrotogales</taxon>
        <taxon>Petrotogaceae</taxon>
        <taxon>Petrotoga</taxon>
    </lineage>
</organism>
<proteinExistence type="inferred from homology"/>
<evidence type="ECO:0000256" key="5">
    <source>
        <dbReference type="SAM" id="Phobius"/>
    </source>
</evidence>
<feature type="compositionally biased region" description="Polar residues" evidence="4">
    <location>
        <begin position="398"/>
        <end position="407"/>
    </location>
</feature>
<evidence type="ECO:0000259" key="7">
    <source>
        <dbReference type="PROSITE" id="PS50885"/>
    </source>
</evidence>
<dbReference type="STRING" id="403833.Pmob_1607"/>
<sequence length="668" mass="74758">MLFKSIRGRITLIIVVIFVLFGAAISFNIFSLIRSNDGLGSYRDLSDATNQISEIENDFFETALAFKDYVINYDEQTREIITQNINSVQSFFTGETTDSTLVQNVITKVESYESGFNQIVQLNEEKNRLVNQDFKDISNELRQIITDFKTLAQENNVSILSFYSDNLLNTLDNIDNLSSKYFSSKSLGDKNNVLDVFTEMDYQLSNIEYRLTSDELTEMFNQTKDMVEQFKDTFDQIVTAIESQEPIIGQMEQARVEILYLLEEQRNKLKVQQDTLGPSLIEENNRAITLTAILTVVAFVVSIIMVIYLIRSITKPLLDFKNKINQFKEGDLTVNFESKSKDEIGQMANALSEMSKELRRSMGSIRQASDKVENASENLTRSSQESRKNSEELKNQMDKIQTSTEETAGNVEEVTSGVDEVARAAQGVSQDAQRLSEEADETSKAAEEGSKTIESISQAVKEAVERTKESQKEVETLASNAKNVQSIVETINSITEQTNLLALNAAIEAARAGEAGRGFAVVADEIRKLAEESRNATDEISEILTNITQGTNKVNESTNKVVGTIGEINEKMVNVQKSFNHIKERIERMDQGIENMTASAEEQSASAQEMSTAMDRVAKAVTEISEQLERSRSVIDEQVKQGVGINEEAKELSELATELKGLVESFKI</sequence>
<evidence type="ECO:0000256" key="2">
    <source>
        <dbReference type="ARBA" id="ARBA00029447"/>
    </source>
</evidence>
<evidence type="ECO:0000256" key="3">
    <source>
        <dbReference type="PROSITE-ProRule" id="PRU00284"/>
    </source>
</evidence>
<dbReference type="PROSITE" id="PS50885">
    <property type="entry name" value="HAMP"/>
    <property type="match status" value="1"/>
</dbReference>
<dbReference type="InterPro" id="IPR004089">
    <property type="entry name" value="MCPsignal_dom"/>
</dbReference>
<dbReference type="SUPFAM" id="SSF58104">
    <property type="entry name" value="Methyl-accepting chemotaxis protein (MCP) signaling domain"/>
    <property type="match status" value="1"/>
</dbReference>
<dbReference type="Proteomes" id="UP000000789">
    <property type="component" value="Chromosome"/>
</dbReference>
<reference evidence="8" key="1">
    <citation type="submission" date="2007-11" db="EMBL/GenBank/DDBJ databases">
        <title>Complete sequence of Petroga mobilis SJ95.</title>
        <authorList>
            <consortium name="US DOE Joint Genome Institute"/>
            <person name="Copeland A."/>
            <person name="Lucas S."/>
            <person name="Lapidus A."/>
            <person name="Barry K."/>
            <person name="Glavina del Rio T."/>
            <person name="Dalin E."/>
            <person name="Tice H."/>
            <person name="Pitluck S."/>
            <person name="Meincke L."/>
            <person name="Brettin T."/>
            <person name="Bruce D."/>
            <person name="Detter J.C."/>
            <person name="Han C."/>
            <person name="Kuske C.R."/>
            <person name="Schmutz J."/>
            <person name="Larimer F."/>
            <person name="Land M."/>
            <person name="Hauser L."/>
            <person name="Kyrpides N."/>
            <person name="Mikhailova N."/>
            <person name="Noll K."/>
            <person name="Richardson P."/>
        </authorList>
    </citation>
    <scope>NUCLEOTIDE SEQUENCE [LARGE SCALE GENOMIC DNA]</scope>
    <source>
        <strain evidence="8">SJ95</strain>
    </source>
</reference>
<dbReference type="Gene3D" id="1.10.287.950">
    <property type="entry name" value="Methyl-accepting chemotaxis protein"/>
    <property type="match status" value="1"/>
</dbReference>
<dbReference type="KEGG" id="pmo:Pmob_1607"/>
<dbReference type="PROSITE" id="PS50111">
    <property type="entry name" value="CHEMOTAXIS_TRANSDUC_2"/>
    <property type="match status" value="1"/>
</dbReference>
<protein>
    <submittedName>
        <fullName evidence="8">Methyl-accepting chemotaxis sensory transducer</fullName>
    </submittedName>
</protein>
<dbReference type="SMART" id="SM00304">
    <property type="entry name" value="HAMP"/>
    <property type="match status" value="3"/>
</dbReference>
<dbReference type="RefSeq" id="WP_012209398.1">
    <property type="nucleotide sequence ID" value="NC_010003.1"/>
</dbReference>
<feature type="compositionally biased region" description="Basic and acidic residues" evidence="4">
    <location>
        <begin position="434"/>
        <end position="451"/>
    </location>
</feature>
<feature type="domain" description="HAMP" evidence="7">
    <location>
        <begin position="311"/>
        <end position="363"/>
    </location>
</feature>
<feature type="region of interest" description="Disordered" evidence="4">
    <location>
        <begin position="355"/>
        <end position="411"/>
    </location>
</feature>
<keyword evidence="5" id="KW-0472">Membrane</keyword>
<feature type="compositionally biased region" description="Basic and acidic residues" evidence="4">
    <location>
        <begin position="384"/>
        <end position="397"/>
    </location>
</feature>
<dbReference type="InterPro" id="IPR003660">
    <property type="entry name" value="HAMP_dom"/>
</dbReference>
<name>A9BGR1_PETMO</name>
<dbReference type="Gene3D" id="6.10.340.10">
    <property type="match status" value="1"/>
</dbReference>
<keyword evidence="9" id="KW-1185">Reference proteome</keyword>
<comment type="similarity">
    <text evidence="2">Belongs to the methyl-accepting chemotaxis (MCP) protein family.</text>
</comment>
<dbReference type="InterPro" id="IPR032255">
    <property type="entry name" value="HBM"/>
</dbReference>
<feature type="transmembrane region" description="Helical" evidence="5">
    <location>
        <begin position="12"/>
        <end position="33"/>
    </location>
</feature>
<dbReference type="CDD" id="cd11386">
    <property type="entry name" value="MCP_signal"/>
    <property type="match status" value="1"/>
</dbReference>
<evidence type="ECO:0000313" key="9">
    <source>
        <dbReference type="Proteomes" id="UP000000789"/>
    </source>
</evidence>
<dbReference type="eggNOG" id="COG0840">
    <property type="taxonomic scope" value="Bacteria"/>
</dbReference>
<evidence type="ECO:0000313" key="8">
    <source>
        <dbReference type="EMBL" id="ABX32301.1"/>
    </source>
</evidence>
<evidence type="ECO:0000256" key="4">
    <source>
        <dbReference type="SAM" id="MobiDB-lite"/>
    </source>
</evidence>
<dbReference type="HOGENOM" id="CLU_000445_107_27_0"/>
<feature type="transmembrane region" description="Helical" evidence="5">
    <location>
        <begin position="287"/>
        <end position="310"/>
    </location>
</feature>
<dbReference type="SMART" id="SM01358">
    <property type="entry name" value="HBM"/>
    <property type="match status" value="1"/>
</dbReference>
<dbReference type="OrthoDB" id="48894at2"/>
<keyword evidence="1 3" id="KW-0807">Transducer</keyword>
<dbReference type="PANTHER" id="PTHR32089">
    <property type="entry name" value="METHYL-ACCEPTING CHEMOTAXIS PROTEIN MCPB"/>
    <property type="match status" value="1"/>
</dbReference>
<dbReference type="Pfam" id="PF00672">
    <property type="entry name" value="HAMP"/>
    <property type="match status" value="1"/>
</dbReference>
<dbReference type="Pfam" id="PF00015">
    <property type="entry name" value="MCPsignal"/>
    <property type="match status" value="1"/>
</dbReference>
<keyword evidence="5" id="KW-1133">Transmembrane helix</keyword>
<gene>
    <name evidence="8" type="ordered locus">Pmob_1607</name>
</gene>
<feature type="domain" description="Methyl-accepting transducer" evidence="6">
    <location>
        <begin position="382"/>
        <end position="618"/>
    </location>
</feature>
<dbReference type="EMBL" id="CP000879">
    <property type="protein sequence ID" value="ABX32301.1"/>
    <property type="molecule type" value="Genomic_DNA"/>
</dbReference>
<dbReference type="CDD" id="cd06225">
    <property type="entry name" value="HAMP"/>
    <property type="match status" value="1"/>
</dbReference>
<dbReference type="AlphaFoldDB" id="A9BGR1"/>
<accession>A9BGR1</accession>
<dbReference type="GO" id="GO:0007165">
    <property type="term" value="P:signal transduction"/>
    <property type="evidence" value="ECO:0007669"/>
    <property type="project" value="UniProtKB-KW"/>
</dbReference>
<keyword evidence="5" id="KW-0812">Transmembrane</keyword>
<evidence type="ECO:0000259" key="6">
    <source>
        <dbReference type="PROSITE" id="PS50111"/>
    </source>
</evidence>
<dbReference type="GO" id="GO:0016020">
    <property type="term" value="C:membrane"/>
    <property type="evidence" value="ECO:0007669"/>
    <property type="project" value="InterPro"/>
</dbReference>